<dbReference type="EMBL" id="VUMT01000022">
    <property type="protein sequence ID" value="MSS64603.1"/>
    <property type="molecule type" value="Genomic_DNA"/>
</dbReference>
<evidence type="ECO:0000313" key="2">
    <source>
        <dbReference type="Proteomes" id="UP000482209"/>
    </source>
</evidence>
<accession>A0A6L5Y387</accession>
<dbReference type="InterPro" id="IPR009660">
    <property type="entry name" value="Phage_A500_Gp15"/>
</dbReference>
<gene>
    <name evidence="1" type="ORF">FYJ58_12060</name>
</gene>
<dbReference type="AlphaFoldDB" id="A0A6L5Y387"/>
<evidence type="ECO:0008006" key="3">
    <source>
        <dbReference type="Google" id="ProtNLM"/>
    </source>
</evidence>
<sequence>MFEDFDLIVSSFQTQYGIRIYSQDFKKMPWKEFSALLSGLAPETPLGRVVAIRAETNKEVIKNFTPEQKKINKEYQRRIANGMSKEKYKREMDRLEKEIARMFQ</sequence>
<evidence type="ECO:0000313" key="1">
    <source>
        <dbReference type="EMBL" id="MSS64603.1"/>
    </source>
</evidence>
<proteinExistence type="predicted"/>
<comment type="caution">
    <text evidence="1">The sequence shown here is derived from an EMBL/GenBank/DDBJ whole genome shotgun (WGS) entry which is preliminary data.</text>
</comment>
<organism evidence="1 2">
    <name type="scientific">Velocimicrobium porci</name>
    <dbReference type="NCBI Taxonomy" id="2606634"/>
    <lineage>
        <taxon>Bacteria</taxon>
        <taxon>Bacillati</taxon>
        <taxon>Bacillota</taxon>
        <taxon>Clostridia</taxon>
        <taxon>Lachnospirales</taxon>
        <taxon>Lachnospiraceae</taxon>
        <taxon>Velocimicrobium</taxon>
    </lineage>
</organism>
<protein>
    <recommendedName>
        <fullName evidence="3">Bacteriophage Gp15 protein</fullName>
    </recommendedName>
</protein>
<reference evidence="1 2" key="1">
    <citation type="submission" date="2019-08" db="EMBL/GenBank/DDBJ databases">
        <title>In-depth cultivation of the pig gut microbiome towards novel bacterial diversity and tailored functional studies.</title>
        <authorList>
            <person name="Wylensek D."/>
            <person name="Hitch T.C.A."/>
            <person name="Clavel T."/>
        </authorList>
    </citation>
    <scope>NUCLEOTIDE SEQUENCE [LARGE SCALE GENOMIC DNA]</scope>
    <source>
        <strain evidence="1 2">WCA-693-APC-MOT-I</strain>
    </source>
</reference>
<name>A0A6L5Y387_9FIRM</name>
<keyword evidence="2" id="KW-1185">Reference proteome</keyword>
<dbReference type="Proteomes" id="UP000482209">
    <property type="component" value="Unassembled WGS sequence"/>
</dbReference>
<dbReference type="Pfam" id="PF06854">
    <property type="entry name" value="Phage_Gp15"/>
    <property type="match status" value="1"/>
</dbReference>